<dbReference type="Proteomes" id="UP000092574">
    <property type="component" value="Chromosome"/>
</dbReference>
<reference evidence="4" key="1">
    <citation type="submission" date="2017-04" db="EMBL/GenBank/DDBJ databases">
        <title>Complete Genome Sequences of Twelve Strains of a Stable Defined Moderately Diverse Mouse Microbiota 2 (sDMDMm2).</title>
        <authorList>
            <person name="Uchimura Y."/>
            <person name="Wyss M."/>
            <person name="Brugiroux S."/>
            <person name="Limenitakis J.P."/>
            <person name="Stecher B."/>
            <person name="McCoy K.D."/>
            <person name="Macpherson A.J."/>
        </authorList>
    </citation>
    <scope>NUCLEOTIDE SEQUENCE</scope>
    <source>
        <strain evidence="4">YL58</strain>
    </source>
</reference>
<evidence type="ECO:0000313" key="5">
    <source>
        <dbReference type="Proteomes" id="UP000092574"/>
    </source>
</evidence>
<name>A0A1C7I7Q7_9FIRM</name>
<accession>A0A1C7I7Q7</accession>
<dbReference type="PROSITE" id="PS51257">
    <property type="entry name" value="PROKAR_LIPOPROTEIN"/>
    <property type="match status" value="1"/>
</dbReference>
<dbReference type="KEGG" id="byl:A4V09_07900"/>
<dbReference type="EC" id="3.5.1.44" evidence="3"/>
<dbReference type="InterPro" id="IPR038592">
    <property type="entry name" value="CheD-like_sf"/>
</dbReference>
<dbReference type="Pfam" id="PF03975">
    <property type="entry name" value="CheD"/>
    <property type="match status" value="1"/>
</dbReference>
<dbReference type="GO" id="GO:0050568">
    <property type="term" value="F:protein-glutamine glutaminase activity"/>
    <property type="evidence" value="ECO:0007669"/>
    <property type="project" value="UniProtKB-UniRule"/>
</dbReference>
<dbReference type="RefSeq" id="WP_065541886.1">
    <property type="nucleotide sequence ID" value="NZ_CP015405.2"/>
</dbReference>
<proteinExistence type="inferred from homology"/>
<evidence type="ECO:0000256" key="1">
    <source>
        <dbReference type="ARBA" id="ARBA00022500"/>
    </source>
</evidence>
<sequence>MDKITVGIAEGRIAFDGQMLVTYALGSCVGICLYDSKIKIAGLAHIVLPDENSATVKSNPYKFAKSGIPALIMEMQKHGADKKRMTAKIAGGAKMFHTGGLEWDIGEKNTVAVRQTLRMAGIRIVAEDTGANYGRTLEFCADDGTVQVKTVRKKTVNL</sequence>
<dbReference type="CDD" id="cd16352">
    <property type="entry name" value="CheD"/>
    <property type="match status" value="1"/>
</dbReference>
<evidence type="ECO:0000256" key="2">
    <source>
        <dbReference type="ARBA" id="ARBA00022801"/>
    </source>
</evidence>
<dbReference type="OrthoDB" id="9807202at2"/>
<dbReference type="PANTHER" id="PTHR35147:SF1">
    <property type="entry name" value="CHEMORECEPTOR GLUTAMINE DEAMIDASE CHED-RELATED"/>
    <property type="match status" value="1"/>
</dbReference>
<comment type="similarity">
    <text evidence="3">Belongs to the CheD family.</text>
</comment>
<keyword evidence="1 3" id="KW-0145">Chemotaxis</keyword>
<dbReference type="GO" id="GO:0006935">
    <property type="term" value="P:chemotaxis"/>
    <property type="evidence" value="ECO:0007669"/>
    <property type="project" value="UniProtKB-UniRule"/>
</dbReference>
<dbReference type="SUPFAM" id="SSF64438">
    <property type="entry name" value="CNF1/YfiH-like putative cysteine hydrolases"/>
    <property type="match status" value="1"/>
</dbReference>
<dbReference type="PANTHER" id="PTHR35147">
    <property type="entry name" value="CHEMORECEPTOR GLUTAMINE DEAMIDASE CHED-RELATED"/>
    <property type="match status" value="1"/>
</dbReference>
<organism evidence="4 5">
    <name type="scientific">Blautia pseudococcoides</name>
    <dbReference type="NCBI Taxonomy" id="1796616"/>
    <lineage>
        <taxon>Bacteria</taxon>
        <taxon>Bacillati</taxon>
        <taxon>Bacillota</taxon>
        <taxon>Clostridia</taxon>
        <taxon>Lachnospirales</taxon>
        <taxon>Lachnospiraceae</taxon>
        <taxon>Blautia</taxon>
    </lineage>
</organism>
<dbReference type="AlphaFoldDB" id="A0A1C7I7Q7"/>
<comment type="catalytic activity">
    <reaction evidence="3">
        <text>L-glutaminyl-[protein] + H2O = L-glutamyl-[protein] + NH4(+)</text>
        <dbReference type="Rhea" id="RHEA:16441"/>
        <dbReference type="Rhea" id="RHEA-COMP:10207"/>
        <dbReference type="Rhea" id="RHEA-COMP:10208"/>
        <dbReference type="ChEBI" id="CHEBI:15377"/>
        <dbReference type="ChEBI" id="CHEBI:28938"/>
        <dbReference type="ChEBI" id="CHEBI:29973"/>
        <dbReference type="ChEBI" id="CHEBI:30011"/>
        <dbReference type="EC" id="3.5.1.44"/>
    </reaction>
</comment>
<dbReference type="STRING" id="1796616.A4V09_07900"/>
<dbReference type="InterPro" id="IPR011324">
    <property type="entry name" value="Cytotoxic_necrot_fac-like_cat"/>
</dbReference>
<dbReference type="InterPro" id="IPR005659">
    <property type="entry name" value="Chemorcpt_Glu_NH3ase_CheD"/>
</dbReference>
<dbReference type="EMBL" id="CP015405">
    <property type="protein sequence ID" value="ANU75697.1"/>
    <property type="molecule type" value="Genomic_DNA"/>
</dbReference>
<dbReference type="Gene3D" id="3.30.1330.200">
    <property type="match status" value="1"/>
</dbReference>
<evidence type="ECO:0000313" key="4">
    <source>
        <dbReference type="EMBL" id="ANU75697.1"/>
    </source>
</evidence>
<comment type="function">
    <text evidence="3">Probably deamidates glutamine residues to glutamate on methyl-accepting chemotaxis receptors (MCPs), playing an important role in chemotaxis.</text>
</comment>
<keyword evidence="5" id="KW-1185">Reference proteome</keyword>
<keyword evidence="2 3" id="KW-0378">Hydrolase</keyword>
<protein>
    <recommendedName>
        <fullName evidence="3">Probable chemoreceptor glutamine deamidase CheD</fullName>
        <ecNumber evidence="3">3.5.1.44</ecNumber>
    </recommendedName>
</protein>
<gene>
    <name evidence="3" type="primary">cheD</name>
    <name evidence="4" type="ORF">A4V09_07900</name>
</gene>
<dbReference type="HAMAP" id="MF_01440">
    <property type="entry name" value="CheD"/>
    <property type="match status" value="1"/>
</dbReference>
<evidence type="ECO:0000256" key="3">
    <source>
        <dbReference type="HAMAP-Rule" id="MF_01440"/>
    </source>
</evidence>